<accession>A0ABS2P822</accession>
<dbReference type="Pfam" id="PF01243">
    <property type="entry name" value="PNPOx_N"/>
    <property type="match status" value="1"/>
</dbReference>
<evidence type="ECO:0000259" key="1">
    <source>
        <dbReference type="Pfam" id="PF01243"/>
    </source>
</evidence>
<dbReference type="Proteomes" id="UP000741863">
    <property type="component" value="Unassembled WGS sequence"/>
</dbReference>
<dbReference type="InterPro" id="IPR011576">
    <property type="entry name" value="Pyridox_Oxase_N"/>
</dbReference>
<organism evidence="2 3">
    <name type="scientific">Geomicrobium sediminis</name>
    <dbReference type="NCBI Taxonomy" id="1347788"/>
    <lineage>
        <taxon>Bacteria</taxon>
        <taxon>Bacillati</taxon>
        <taxon>Bacillota</taxon>
        <taxon>Bacilli</taxon>
        <taxon>Bacillales</taxon>
        <taxon>Geomicrobium</taxon>
    </lineage>
</organism>
<comment type="caution">
    <text evidence="2">The sequence shown here is derived from an EMBL/GenBank/DDBJ whole genome shotgun (WGS) entry which is preliminary data.</text>
</comment>
<sequence length="140" mass="16326">MSNHEQLKEHVIEVLKENRIGVLSTMKDDRPYARYMTFYHDGLMLYTPTGRHTHKVEDIEENAHVHILLGYDEKNDSFVEIEATATIVTDATEKQKAWSEKVAEKYSGPEDEEFVVLALKPSVIRYKNDEEFDTPQELRL</sequence>
<dbReference type="InterPro" id="IPR012349">
    <property type="entry name" value="Split_barrel_FMN-bd"/>
</dbReference>
<reference evidence="2 3" key="1">
    <citation type="submission" date="2021-01" db="EMBL/GenBank/DDBJ databases">
        <title>Genomic Encyclopedia of Type Strains, Phase IV (KMG-IV): sequencing the most valuable type-strain genomes for metagenomic binning, comparative biology and taxonomic classification.</title>
        <authorList>
            <person name="Goeker M."/>
        </authorList>
    </citation>
    <scope>NUCLEOTIDE SEQUENCE [LARGE SCALE GENOMIC DNA]</scope>
    <source>
        <strain evidence="2 3">DSM 25540</strain>
    </source>
</reference>
<proteinExistence type="predicted"/>
<gene>
    <name evidence="2" type="ORF">JOD17_000558</name>
</gene>
<protein>
    <submittedName>
        <fullName evidence="2">General stress protein 26</fullName>
    </submittedName>
</protein>
<dbReference type="RefSeq" id="WP_204695579.1">
    <property type="nucleotide sequence ID" value="NZ_JAFBEC010000001.1"/>
</dbReference>
<evidence type="ECO:0000313" key="2">
    <source>
        <dbReference type="EMBL" id="MBM7631467.1"/>
    </source>
</evidence>
<evidence type="ECO:0000313" key="3">
    <source>
        <dbReference type="Proteomes" id="UP000741863"/>
    </source>
</evidence>
<dbReference type="Gene3D" id="2.30.110.10">
    <property type="entry name" value="Electron Transport, Fmn-binding Protein, Chain A"/>
    <property type="match status" value="1"/>
</dbReference>
<feature type="domain" description="Pyridoxamine 5'-phosphate oxidase N-terminal" evidence="1">
    <location>
        <begin position="7"/>
        <end position="127"/>
    </location>
</feature>
<dbReference type="SUPFAM" id="SSF50475">
    <property type="entry name" value="FMN-binding split barrel"/>
    <property type="match status" value="1"/>
</dbReference>
<dbReference type="PANTHER" id="PTHR34818:SF1">
    <property type="entry name" value="PROTEIN BLI-3"/>
    <property type="match status" value="1"/>
</dbReference>
<name>A0ABS2P822_9BACL</name>
<dbReference type="PANTHER" id="PTHR34818">
    <property type="entry name" value="PROTEIN BLI-3"/>
    <property type="match status" value="1"/>
</dbReference>
<dbReference type="InterPro" id="IPR052917">
    <property type="entry name" value="Stress-Dev_Protein"/>
</dbReference>
<dbReference type="EMBL" id="JAFBEC010000001">
    <property type="protein sequence ID" value="MBM7631467.1"/>
    <property type="molecule type" value="Genomic_DNA"/>
</dbReference>
<keyword evidence="3" id="KW-1185">Reference proteome</keyword>